<accession>A7A3B1</accession>
<organism evidence="1 2">
    <name type="scientific">Bifidobacterium adolescentis L2-32</name>
    <dbReference type="NCBI Taxonomy" id="411481"/>
    <lineage>
        <taxon>Bacteria</taxon>
        <taxon>Bacillati</taxon>
        <taxon>Actinomycetota</taxon>
        <taxon>Actinomycetes</taxon>
        <taxon>Bifidobacteriales</taxon>
        <taxon>Bifidobacteriaceae</taxon>
        <taxon>Bifidobacterium</taxon>
    </lineage>
</organism>
<sequence length="37" mass="4336">MVHITPFNKIYYLLNILKPQWNIVNTTHMSDSAESDT</sequence>
<dbReference type="Proteomes" id="UP000003773">
    <property type="component" value="Unassembled WGS sequence"/>
</dbReference>
<protein>
    <submittedName>
        <fullName evidence="1">Uncharacterized protein</fullName>
    </submittedName>
</protein>
<evidence type="ECO:0000313" key="1">
    <source>
        <dbReference type="EMBL" id="EDN83395.1"/>
    </source>
</evidence>
<comment type="caution">
    <text evidence="1">The sequence shown here is derived from an EMBL/GenBank/DDBJ whole genome shotgun (WGS) entry which is preliminary data.</text>
</comment>
<reference evidence="1 2" key="1">
    <citation type="submission" date="2007-04" db="EMBL/GenBank/DDBJ databases">
        <authorList>
            <person name="Fulton L."/>
            <person name="Clifton S."/>
            <person name="Fulton B."/>
            <person name="Xu J."/>
            <person name="Minx P."/>
            <person name="Pepin K.H."/>
            <person name="Johnson M."/>
            <person name="Thiruvilangam P."/>
            <person name="Bhonagiri V."/>
            <person name="Nash W.E."/>
            <person name="Mardis E.R."/>
            <person name="Wilson R.K."/>
        </authorList>
    </citation>
    <scope>NUCLEOTIDE SEQUENCE [LARGE SCALE GENOMIC DNA]</scope>
    <source>
        <strain evidence="1 2">L2-32</strain>
    </source>
</reference>
<dbReference type="HOGENOM" id="CLU_3340714_0_0_11"/>
<dbReference type="EMBL" id="AAXD02000018">
    <property type="protein sequence ID" value="EDN83395.1"/>
    <property type="molecule type" value="Genomic_DNA"/>
</dbReference>
<reference evidence="1 2" key="2">
    <citation type="submission" date="2007-05" db="EMBL/GenBank/DDBJ databases">
        <title>Draft genome sequence of Bifidobacterium adolescentis (L2-32).</title>
        <authorList>
            <person name="Sudarsanam P."/>
            <person name="Ley R."/>
            <person name="Guruge J."/>
            <person name="Turnbaugh P.J."/>
            <person name="Mahowald M."/>
            <person name="Liep D."/>
            <person name="Gordon J."/>
        </authorList>
    </citation>
    <scope>NUCLEOTIDE SEQUENCE [LARGE SCALE GENOMIC DNA]</scope>
    <source>
        <strain evidence="1 2">L2-32</strain>
    </source>
</reference>
<name>A7A3B1_BIFAD</name>
<dbReference type="AlphaFoldDB" id="A7A3B1"/>
<proteinExistence type="predicted"/>
<gene>
    <name evidence="1" type="ORF">BIFADO_00302</name>
</gene>
<evidence type="ECO:0000313" key="2">
    <source>
        <dbReference type="Proteomes" id="UP000003773"/>
    </source>
</evidence>